<dbReference type="AlphaFoldDB" id="F2AQW6"/>
<dbReference type="EMBL" id="AFAR01000121">
    <property type="protein sequence ID" value="EGF27951.1"/>
    <property type="molecule type" value="Genomic_DNA"/>
</dbReference>
<name>F2AQW6_RHOBT</name>
<proteinExistence type="predicted"/>
<reference evidence="1 2" key="1">
    <citation type="journal article" date="2013" name="Mar. Genomics">
        <title>Expression of sulfatases in Rhodopirellula baltica and the diversity of sulfatases in the genus Rhodopirellula.</title>
        <authorList>
            <person name="Wegner C.E."/>
            <person name="Richter-Heitmann T."/>
            <person name="Klindworth A."/>
            <person name="Klockow C."/>
            <person name="Richter M."/>
            <person name="Achstetter T."/>
            <person name="Glockner F.O."/>
            <person name="Harder J."/>
        </authorList>
    </citation>
    <scope>NUCLEOTIDE SEQUENCE [LARGE SCALE GENOMIC DNA]</scope>
    <source>
        <strain evidence="1 2">WH47</strain>
    </source>
</reference>
<gene>
    <name evidence="1" type="ORF">RBWH47_00719</name>
</gene>
<comment type="caution">
    <text evidence="1">The sequence shown here is derived from an EMBL/GenBank/DDBJ whole genome shotgun (WGS) entry which is preliminary data.</text>
</comment>
<accession>F2AQW6</accession>
<dbReference type="PATRIC" id="fig|991778.3.peg.2216"/>
<evidence type="ECO:0000313" key="1">
    <source>
        <dbReference type="EMBL" id="EGF27951.1"/>
    </source>
</evidence>
<dbReference type="Proteomes" id="UP000006222">
    <property type="component" value="Unassembled WGS sequence"/>
</dbReference>
<sequence>MPDCIEADRAVLPHSPLGLLHRGFGRVMINAWKYGSEEIHNLEALGAWA</sequence>
<organism evidence="1 2">
    <name type="scientific">Rhodopirellula baltica WH47</name>
    <dbReference type="NCBI Taxonomy" id="991778"/>
    <lineage>
        <taxon>Bacteria</taxon>
        <taxon>Pseudomonadati</taxon>
        <taxon>Planctomycetota</taxon>
        <taxon>Planctomycetia</taxon>
        <taxon>Pirellulales</taxon>
        <taxon>Pirellulaceae</taxon>
        <taxon>Rhodopirellula</taxon>
    </lineage>
</organism>
<protein>
    <submittedName>
        <fullName evidence="1">Uncharacterized protein</fullName>
    </submittedName>
</protein>
<evidence type="ECO:0000313" key="2">
    <source>
        <dbReference type="Proteomes" id="UP000006222"/>
    </source>
</evidence>